<evidence type="ECO:0000313" key="9">
    <source>
        <dbReference type="EMBL" id="RGP39008.1"/>
    </source>
</evidence>
<name>A0A411Z7B2_9RHOB</name>
<dbReference type="GO" id="GO:0006508">
    <property type="term" value="P:proteolysis"/>
    <property type="evidence" value="ECO:0007669"/>
    <property type="project" value="UniProtKB-KW"/>
</dbReference>
<proteinExistence type="inferred from homology"/>
<dbReference type="GO" id="GO:0004252">
    <property type="term" value="F:serine-type endopeptidase activity"/>
    <property type="evidence" value="ECO:0007669"/>
    <property type="project" value="InterPro"/>
</dbReference>
<dbReference type="SUPFAM" id="SSF144091">
    <property type="entry name" value="Rhomboid-like"/>
    <property type="match status" value="1"/>
</dbReference>
<feature type="transmembrane region" description="Helical" evidence="7">
    <location>
        <begin position="150"/>
        <end position="178"/>
    </location>
</feature>
<dbReference type="PANTHER" id="PTHR43731">
    <property type="entry name" value="RHOMBOID PROTEASE"/>
    <property type="match status" value="1"/>
</dbReference>
<keyword evidence="10" id="KW-1185">Reference proteome</keyword>
<gene>
    <name evidence="9" type="ORF">D1012_02545</name>
</gene>
<dbReference type="PANTHER" id="PTHR43731:SF14">
    <property type="entry name" value="PRESENILIN-ASSOCIATED RHOMBOID-LIKE PROTEIN, MITOCHONDRIAL"/>
    <property type="match status" value="1"/>
</dbReference>
<feature type="transmembrane region" description="Helical" evidence="7">
    <location>
        <begin position="15"/>
        <end position="35"/>
    </location>
</feature>
<dbReference type="InterPro" id="IPR022764">
    <property type="entry name" value="Peptidase_S54_rhomboid_dom"/>
</dbReference>
<feature type="transmembrane region" description="Helical" evidence="7">
    <location>
        <begin position="190"/>
        <end position="211"/>
    </location>
</feature>
<dbReference type="OrthoDB" id="9813074at2"/>
<dbReference type="Pfam" id="PF01694">
    <property type="entry name" value="Rhomboid"/>
    <property type="match status" value="1"/>
</dbReference>
<sequence length="248" mass="27740">MFPIRDHNPSGRRPYVTWLLIAANVAVFVLFNLSLDEQQLAYFFYDWGFVPRFVTEGVSLHGIVSHMFLHGGWMHLLGNMLFLFIFGDNMEDEMGHFGFALFYLLAGLAAVGLQYAADPWSEIPMVGASGAIAGVMGGYLLLFPKARVDVLIIFVIFFRIFPIPAWIVLGVWFALQLFNGAVTPLEGGGVAYWAHTGGFVAGVAMTLPLWLRRGGFGFWNRTHGVPPHPEARYPLARSRVPQVPRRPR</sequence>
<dbReference type="Gene3D" id="1.20.1540.10">
    <property type="entry name" value="Rhomboid-like"/>
    <property type="match status" value="1"/>
</dbReference>
<dbReference type="GO" id="GO:0016020">
    <property type="term" value="C:membrane"/>
    <property type="evidence" value="ECO:0007669"/>
    <property type="project" value="UniProtKB-SubCell"/>
</dbReference>
<evidence type="ECO:0000313" key="10">
    <source>
        <dbReference type="Proteomes" id="UP000284547"/>
    </source>
</evidence>
<accession>A0A411Z7B2</accession>
<organism evidence="9 10">
    <name type="scientific">Pseudotabrizicola alkalilacus</name>
    <dbReference type="NCBI Taxonomy" id="2305252"/>
    <lineage>
        <taxon>Bacteria</taxon>
        <taxon>Pseudomonadati</taxon>
        <taxon>Pseudomonadota</taxon>
        <taxon>Alphaproteobacteria</taxon>
        <taxon>Rhodobacterales</taxon>
        <taxon>Paracoccaceae</taxon>
        <taxon>Pseudotabrizicola</taxon>
    </lineage>
</organism>
<evidence type="ECO:0000256" key="4">
    <source>
        <dbReference type="ARBA" id="ARBA00022801"/>
    </source>
</evidence>
<comment type="caution">
    <text evidence="9">The sequence shown here is derived from an EMBL/GenBank/DDBJ whole genome shotgun (WGS) entry which is preliminary data.</text>
</comment>
<dbReference type="RefSeq" id="WP_118149735.1">
    <property type="nucleotide sequence ID" value="NZ_QWEY01000001.1"/>
</dbReference>
<evidence type="ECO:0000256" key="3">
    <source>
        <dbReference type="ARBA" id="ARBA00022692"/>
    </source>
</evidence>
<evidence type="ECO:0000259" key="8">
    <source>
        <dbReference type="Pfam" id="PF01694"/>
    </source>
</evidence>
<feature type="transmembrane region" description="Helical" evidence="7">
    <location>
        <begin position="123"/>
        <end position="143"/>
    </location>
</feature>
<keyword evidence="5 7" id="KW-1133">Transmembrane helix</keyword>
<comment type="subcellular location">
    <subcellularLocation>
        <location evidence="1">Membrane</location>
        <topology evidence="1">Multi-pass membrane protein</topology>
    </subcellularLocation>
</comment>
<protein>
    <submittedName>
        <fullName evidence="9">Rhomboid family intramembrane serine protease</fullName>
    </submittedName>
</protein>
<dbReference type="EMBL" id="QWEY01000001">
    <property type="protein sequence ID" value="RGP39008.1"/>
    <property type="molecule type" value="Genomic_DNA"/>
</dbReference>
<evidence type="ECO:0000256" key="1">
    <source>
        <dbReference type="ARBA" id="ARBA00004141"/>
    </source>
</evidence>
<keyword evidence="6 7" id="KW-0472">Membrane</keyword>
<evidence type="ECO:0000256" key="2">
    <source>
        <dbReference type="ARBA" id="ARBA00009045"/>
    </source>
</evidence>
<evidence type="ECO:0000256" key="6">
    <source>
        <dbReference type="ARBA" id="ARBA00023136"/>
    </source>
</evidence>
<keyword evidence="4" id="KW-0378">Hydrolase</keyword>
<dbReference type="Proteomes" id="UP000284547">
    <property type="component" value="Unassembled WGS sequence"/>
</dbReference>
<feature type="domain" description="Peptidase S54 rhomboid" evidence="8">
    <location>
        <begin position="61"/>
        <end position="210"/>
    </location>
</feature>
<feature type="transmembrane region" description="Helical" evidence="7">
    <location>
        <begin position="98"/>
        <end position="117"/>
    </location>
</feature>
<keyword evidence="9" id="KW-0645">Protease</keyword>
<reference evidence="9 10" key="1">
    <citation type="submission" date="2018-08" db="EMBL/GenBank/DDBJ databases">
        <title>Flavobacterium tibetense sp. nov., isolated from a wetland YonghuCo on Tibetan Plateau.</title>
        <authorList>
            <person name="Phurbu D."/>
            <person name="Lu H."/>
            <person name="Xing P."/>
        </authorList>
    </citation>
    <scope>NUCLEOTIDE SEQUENCE [LARGE SCALE GENOMIC DNA]</scope>
    <source>
        <strain evidence="9 10">DJC</strain>
    </source>
</reference>
<comment type="similarity">
    <text evidence="2">Belongs to the peptidase S54 family.</text>
</comment>
<dbReference type="AlphaFoldDB" id="A0A411Z7B2"/>
<evidence type="ECO:0000256" key="7">
    <source>
        <dbReference type="SAM" id="Phobius"/>
    </source>
</evidence>
<dbReference type="InterPro" id="IPR050925">
    <property type="entry name" value="Rhomboid_protease_S54"/>
</dbReference>
<dbReference type="InterPro" id="IPR035952">
    <property type="entry name" value="Rhomboid-like_sf"/>
</dbReference>
<feature type="transmembrane region" description="Helical" evidence="7">
    <location>
        <begin position="67"/>
        <end position="86"/>
    </location>
</feature>
<keyword evidence="3 7" id="KW-0812">Transmembrane</keyword>
<evidence type="ECO:0000256" key="5">
    <source>
        <dbReference type="ARBA" id="ARBA00022989"/>
    </source>
</evidence>
<dbReference type="FunFam" id="1.20.1540.10:FF:000027">
    <property type="entry name" value="Rhomboid family intramembrane serine protease"/>
    <property type="match status" value="1"/>
</dbReference>